<evidence type="ECO:0000313" key="3">
    <source>
        <dbReference type="Proteomes" id="UP000001096"/>
    </source>
</evidence>
<keyword evidence="1" id="KW-0812">Transmembrane</keyword>
<dbReference type="EMBL" id="AGWX01000004">
    <property type="protein sequence ID" value="EKS36333.1"/>
    <property type="molecule type" value="Genomic_DNA"/>
</dbReference>
<feature type="transmembrane region" description="Helical" evidence="1">
    <location>
        <begin position="129"/>
        <end position="155"/>
    </location>
</feature>
<gene>
    <name evidence="2" type="ORF">HMPREF9695_02751</name>
</gene>
<dbReference type="HOGENOM" id="CLU_119030_0_0_5"/>
<name>K8PDD3_9BRAD</name>
<evidence type="ECO:0000313" key="2">
    <source>
        <dbReference type="EMBL" id="EKS36333.1"/>
    </source>
</evidence>
<dbReference type="eggNOG" id="ENOG5032V6Z">
    <property type="taxonomic scope" value="Bacteria"/>
</dbReference>
<feature type="transmembrane region" description="Helical" evidence="1">
    <location>
        <begin position="167"/>
        <end position="188"/>
    </location>
</feature>
<keyword evidence="3" id="KW-1185">Reference proteome</keyword>
<dbReference type="PATRIC" id="fig|883078.3.peg.2844"/>
<evidence type="ECO:0000256" key="1">
    <source>
        <dbReference type="SAM" id="Phobius"/>
    </source>
</evidence>
<comment type="caution">
    <text evidence="2">The sequence shown here is derived from an EMBL/GenBank/DDBJ whole genome shotgun (WGS) entry which is preliminary data.</text>
</comment>
<sequence>MLSQLFGATPRAGVKGLEVAGDGTQYIFKPSLVGGASQFDLTGEGLSWQVRGKHGVWPLEKIAAIRLSYRPVSMQSRRFRADIEDTRGERVTLYSTTWHTVALMSPQDNGYRAFIVELHRRLAAIGSKAVLVVGINPAIYTAGLVVLGLVGVSMLGLLIRALITGEFAGALFLIGFAALFGWQIGGFLRRNKPRIYTFDALPKDVLP</sequence>
<reference evidence="2 3" key="1">
    <citation type="submission" date="2012-04" db="EMBL/GenBank/DDBJ databases">
        <title>The Genome Sequence of Afipia broomeae ATCC 49717.</title>
        <authorList>
            <consortium name="The Broad Institute Genome Sequencing Platform"/>
            <person name="Earl A."/>
            <person name="Ward D."/>
            <person name="Feldgarden M."/>
            <person name="Gevers D."/>
            <person name="Huys G."/>
            <person name="Walker B."/>
            <person name="Young S.K."/>
            <person name="Zeng Q."/>
            <person name="Gargeya S."/>
            <person name="Fitzgerald M."/>
            <person name="Haas B."/>
            <person name="Abouelleil A."/>
            <person name="Alvarado L."/>
            <person name="Arachchi H.M."/>
            <person name="Berlin A."/>
            <person name="Chapman S.B."/>
            <person name="Goldberg J."/>
            <person name="Griggs A."/>
            <person name="Gujja S."/>
            <person name="Hansen M."/>
            <person name="Howarth C."/>
            <person name="Imamovic A."/>
            <person name="Larimer J."/>
            <person name="McCowen C."/>
            <person name="Montmayeur A."/>
            <person name="Murphy C."/>
            <person name="Neiman D."/>
            <person name="Pearson M."/>
            <person name="Priest M."/>
            <person name="Roberts A."/>
            <person name="Saif S."/>
            <person name="Shea T."/>
            <person name="Sisk P."/>
            <person name="Sykes S."/>
            <person name="Wortman J."/>
            <person name="Nusbaum C."/>
            <person name="Birren B."/>
        </authorList>
    </citation>
    <scope>NUCLEOTIDE SEQUENCE [LARGE SCALE GENOMIC DNA]</scope>
    <source>
        <strain evidence="2 3">ATCC 49717</strain>
    </source>
</reference>
<accession>K8PDD3</accession>
<protein>
    <submittedName>
        <fullName evidence="2">Uncharacterized protein</fullName>
    </submittedName>
</protein>
<keyword evidence="1" id="KW-1133">Transmembrane helix</keyword>
<dbReference type="Proteomes" id="UP000001096">
    <property type="component" value="Unassembled WGS sequence"/>
</dbReference>
<dbReference type="RefSeq" id="WP_006021454.1">
    <property type="nucleotide sequence ID" value="NZ_KB375283.1"/>
</dbReference>
<organism evidence="2 3">
    <name type="scientific">Afipia broomeae ATCC 49717</name>
    <dbReference type="NCBI Taxonomy" id="883078"/>
    <lineage>
        <taxon>Bacteria</taxon>
        <taxon>Pseudomonadati</taxon>
        <taxon>Pseudomonadota</taxon>
        <taxon>Alphaproteobacteria</taxon>
        <taxon>Hyphomicrobiales</taxon>
        <taxon>Nitrobacteraceae</taxon>
        <taxon>Afipia</taxon>
    </lineage>
</organism>
<keyword evidence="1" id="KW-0472">Membrane</keyword>
<dbReference type="AlphaFoldDB" id="K8PDD3"/>
<proteinExistence type="predicted"/>